<reference evidence="3 4" key="1">
    <citation type="submission" date="2021-05" db="EMBL/GenBank/DDBJ databases">
        <title>Novel Bacillus species.</title>
        <authorList>
            <person name="Liu G."/>
        </authorList>
    </citation>
    <scope>NUCLEOTIDE SEQUENCE [LARGE SCALE GENOMIC DNA]</scope>
    <source>
        <strain evidence="4">FJAT-49780</strain>
    </source>
</reference>
<keyword evidence="1" id="KW-0472">Membrane</keyword>
<dbReference type="SUPFAM" id="SSF109604">
    <property type="entry name" value="HD-domain/PDEase-like"/>
    <property type="match status" value="1"/>
</dbReference>
<dbReference type="NCBIfam" id="TIGR00277">
    <property type="entry name" value="HDIG"/>
    <property type="match status" value="1"/>
</dbReference>
<feature type="transmembrane region" description="Helical" evidence="1">
    <location>
        <begin position="290"/>
        <end position="308"/>
    </location>
</feature>
<dbReference type="Pfam" id="PF01966">
    <property type="entry name" value="HD"/>
    <property type="match status" value="1"/>
</dbReference>
<name>A0A942TBJ1_9BACI</name>
<dbReference type="InterPro" id="IPR052722">
    <property type="entry name" value="PgpH_phosphodiesterase"/>
</dbReference>
<sequence>MDFQAYIRKIRTFLSYKVFTTLIYCILGLLLFTILYHNVKPETYDIELFSVADKTIRSPKTVEDEIKTAEARENAAEQVDKVYVFKKEIAQNRVSLISSIFDFVKDTNNESNKVVEENSSEIKKEEAAAISLETRLKQLKTRLTENVSEDITNTISDPIFITLLQADIAELQRSRDIVIRNVESIMNEKIREDGTEAAKKAVADHIKASALPDEMKLAATELGKYAIVPNDLYDPLLTEERKKQAKDDVEPVKILQGQIIVQEGHLIDRETYRQLEMLGLLKSNPTRKPIIGLGIFVLMTIGSIYIYFSSLTTSEEKKQNYLLLSSLIFICSVIIMKIIGLMENDNLNKIAYIFPAAMAPMLIKTMINERLALIMTIILAACGSIVFHDGISDTIDIEVAVYILFSGMAGVLFVSARNERSHILQAGLLVSCVNLLLISFLLLIGGGQFTITEYVYFGLFSVVSGILSSVLTIGLLPFFEAGFGILSTMRLIELSNPNHPLLKKLLTETPGTYHHSVMVANLAESACEAIGANGLLARVGCYYHDVGKTKRPPFFIENQINIENPHDRLPAETSKDIIIAHAVDGAKELRKHKLPKEIVDIAEQHHGTSLLKYFYFKAKKLNEDTPESDYRYPGPRPQTREAAVISLADSVEAAVRSMANPTPGEIRSLVHHIAQDKILDGQFNECDLTLKEIELVKERFCETLNGIFHSRIEYPDLKQQKVIGNGTTN</sequence>
<feature type="domain" description="HD" evidence="2">
    <location>
        <begin position="512"/>
        <end position="654"/>
    </location>
</feature>
<dbReference type="PANTHER" id="PTHR36442:SF1">
    <property type="entry name" value="CYCLIC-DI-AMP PHOSPHODIESTERASE PGPH"/>
    <property type="match status" value="1"/>
</dbReference>
<dbReference type="CDD" id="cd00077">
    <property type="entry name" value="HDc"/>
    <property type="match status" value="1"/>
</dbReference>
<evidence type="ECO:0000313" key="4">
    <source>
        <dbReference type="Proteomes" id="UP000681414"/>
    </source>
</evidence>
<dbReference type="AlphaFoldDB" id="A0A942TBJ1"/>
<feature type="transmembrane region" description="Helical" evidence="1">
    <location>
        <begin position="370"/>
        <end position="387"/>
    </location>
</feature>
<dbReference type="SMART" id="SM00471">
    <property type="entry name" value="HDc"/>
    <property type="match status" value="1"/>
</dbReference>
<keyword evidence="4" id="KW-1185">Reference proteome</keyword>
<feature type="transmembrane region" description="Helical" evidence="1">
    <location>
        <begin position="399"/>
        <end position="416"/>
    </location>
</feature>
<protein>
    <submittedName>
        <fullName evidence="3">HD family phosphohydrolase</fullName>
    </submittedName>
</protein>
<dbReference type="Pfam" id="PF07697">
    <property type="entry name" value="7TMR-HDED"/>
    <property type="match status" value="1"/>
</dbReference>
<evidence type="ECO:0000256" key="1">
    <source>
        <dbReference type="SAM" id="Phobius"/>
    </source>
</evidence>
<comment type="caution">
    <text evidence="3">The sequence shown here is derived from an EMBL/GenBank/DDBJ whole genome shotgun (WGS) entry which is preliminary data.</text>
</comment>
<dbReference type="PANTHER" id="PTHR36442">
    <property type="entry name" value="CYCLIC-DI-AMP PHOSPHODIESTERASE PGPH"/>
    <property type="match status" value="1"/>
</dbReference>
<evidence type="ECO:0000259" key="2">
    <source>
        <dbReference type="PROSITE" id="PS51831"/>
    </source>
</evidence>
<keyword evidence="1" id="KW-1133">Transmembrane helix</keyword>
<gene>
    <name evidence="3" type="ORF">KHA97_06495</name>
</gene>
<dbReference type="Proteomes" id="UP000681414">
    <property type="component" value="Unassembled WGS sequence"/>
</dbReference>
<feature type="transmembrane region" description="Helical" evidence="1">
    <location>
        <begin position="12"/>
        <end position="36"/>
    </location>
</feature>
<organism evidence="3 4">
    <name type="scientific">Lederbergia citri</name>
    <dbReference type="NCBI Taxonomy" id="2833580"/>
    <lineage>
        <taxon>Bacteria</taxon>
        <taxon>Bacillati</taxon>
        <taxon>Bacillota</taxon>
        <taxon>Bacilli</taxon>
        <taxon>Bacillales</taxon>
        <taxon>Bacillaceae</taxon>
        <taxon>Lederbergia</taxon>
    </lineage>
</organism>
<dbReference type="InterPro" id="IPR003607">
    <property type="entry name" value="HD/PDEase_dom"/>
</dbReference>
<feature type="transmembrane region" description="Helical" evidence="1">
    <location>
        <begin position="320"/>
        <end position="340"/>
    </location>
</feature>
<dbReference type="Gene3D" id="1.10.3210.10">
    <property type="entry name" value="Hypothetical protein af1432"/>
    <property type="match status" value="1"/>
</dbReference>
<dbReference type="InterPro" id="IPR011621">
    <property type="entry name" value="Metal-dep_PHydrolase_7TM_intra"/>
</dbReference>
<evidence type="ECO:0000313" key="3">
    <source>
        <dbReference type="EMBL" id="MBS4194723.1"/>
    </source>
</evidence>
<feature type="transmembrane region" description="Helical" evidence="1">
    <location>
        <begin position="428"/>
        <end position="449"/>
    </location>
</feature>
<keyword evidence="1" id="KW-0812">Transmembrane</keyword>
<dbReference type="PROSITE" id="PS51831">
    <property type="entry name" value="HD"/>
    <property type="match status" value="1"/>
</dbReference>
<accession>A0A942TBJ1</accession>
<dbReference type="InterPro" id="IPR011624">
    <property type="entry name" value="Metal-dep_PHydrolase_7TM_extra"/>
</dbReference>
<proteinExistence type="predicted"/>
<feature type="transmembrane region" description="Helical" evidence="1">
    <location>
        <begin position="455"/>
        <end position="479"/>
    </location>
</feature>
<dbReference type="Pfam" id="PF07698">
    <property type="entry name" value="7TM-7TMR_HD"/>
    <property type="match status" value="1"/>
</dbReference>
<dbReference type="EMBL" id="JAGYPG010000001">
    <property type="protein sequence ID" value="MBS4194723.1"/>
    <property type="molecule type" value="Genomic_DNA"/>
</dbReference>
<dbReference type="RefSeq" id="WP_213123883.1">
    <property type="nucleotide sequence ID" value="NZ_JAGYPG010000001.1"/>
</dbReference>
<dbReference type="InterPro" id="IPR006675">
    <property type="entry name" value="HDIG_dom"/>
</dbReference>
<dbReference type="InterPro" id="IPR006674">
    <property type="entry name" value="HD_domain"/>
</dbReference>